<dbReference type="Proteomes" id="UP000011657">
    <property type="component" value="Unassembled WGS sequence"/>
</dbReference>
<dbReference type="EMBL" id="AOIS01000013">
    <property type="protein sequence ID" value="ELZ22879.1"/>
    <property type="molecule type" value="Genomic_DNA"/>
</dbReference>
<dbReference type="eggNOG" id="arCOG04606">
    <property type="taxonomic scope" value="Archaea"/>
</dbReference>
<dbReference type="AlphaFoldDB" id="M0CLX8"/>
<dbReference type="InterPro" id="IPR055551">
    <property type="entry name" value="DUF7127"/>
</dbReference>
<proteinExistence type="predicted"/>
<sequence>MTAGNAIETGGDQSTARKPERSRNRKVAVSCMLLTVSGCDRSHMDTPPELEAAVDDRDDVTITKREYGTEQVIAVDFGPTGAKPSLDVVEGTAIVVVDRAERSSADRSGGDDPPEEDQQFEFDIPAGASDVTVNDGILTITN</sequence>
<accession>M0CLX8</accession>
<feature type="compositionally biased region" description="Basic and acidic residues" evidence="1">
    <location>
        <begin position="99"/>
        <end position="110"/>
    </location>
</feature>
<gene>
    <name evidence="2" type="ORF">C477_03654</name>
</gene>
<protein>
    <submittedName>
        <fullName evidence="2">Uncharacterized protein</fullName>
    </submittedName>
</protein>
<reference evidence="2 3" key="1">
    <citation type="journal article" date="2014" name="PLoS Genet.">
        <title>Phylogenetically driven sequencing of extremely halophilic archaea reveals strategies for static and dynamic osmo-response.</title>
        <authorList>
            <person name="Becker E.A."/>
            <person name="Seitzer P.M."/>
            <person name="Tritt A."/>
            <person name="Larsen D."/>
            <person name="Krusor M."/>
            <person name="Yao A.I."/>
            <person name="Wu D."/>
            <person name="Madern D."/>
            <person name="Eisen J.A."/>
            <person name="Darling A.E."/>
            <person name="Facciotti M.T."/>
        </authorList>
    </citation>
    <scope>NUCLEOTIDE SEQUENCE [LARGE SCALE GENOMIC DNA]</scope>
    <source>
        <strain evidence="2 3">JCM 13891</strain>
    </source>
</reference>
<evidence type="ECO:0000313" key="2">
    <source>
        <dbReference type="EMBL" id="ELZ22879.1"/>
    </source>
</evidence>
<evidence type="ECO:0000256" key="1">
    <source>
        <dbReference type="SAM" id="MobiDB-lite"/>
    </source>
</evidence>
<comment type="caution">
    <text evidence="2">The sequence shown here is derived from an EMBL/GenBank/DDBJ whole genome shotgun (WGS) entry which is preliminary data.</text>
</comment>
<name>M0CLX8_9EURY</name>
<evidence type="ECO:0000313" key="3">
    <source>
        <dbReference type="Proteomes" id="UP000011657"/>
    </source>
</evidence>
<organism evidence="2 3">
    <name type="scientific">Haloterrigena salina JCM 13891</name>
    <dbReference type="NCBI Taxonomy" id="1227488"/>
    <lineage>
        <taxon>Archaea</taxon>
        <taxon>Methanobacteriati</taxon>
        <taxon>Methanobacteriota</taxon>
        <taxon>Stenosarchaea group</taxon>
        <taxon>Halobacteria</taxon>
        <taxon>Halobacteriales</taxon>
        <taxon>Natrialbaceae</taxon>
        <taxon>Haloterrigena</taxon>
    </lineage>
</organism>
<feature type="region of interest" description="Disordered" evidence="1">
    <location>
        <begin position="1"/>
        <end position="25"/>
    </location>
</feature>
<dbReference type="Pfam" id="PF23444">
    <property type="entry name" value="DUF7127"/>
    <property type="match status" value="1"/>
</dbReference>
<feature type="region of interest" description="Disordered" evidence="1">
    <location>
        <begin position="99"/>
        <end position="121"/>
    </location>
</feature>
<dbReference type="PATRIC" id="fig|1227488.3.peg.723"/>
<keyword evidence="3" id="KW-1185">Reference proteome</keyword>